<keyword evidence="1" id="KW-1133">Transmembrane helix</keyword>
<organism evidence="2">
    <name type="scientific">Solanum chacoense</name>
    <name type="common">Chaco potato</name>
    <dbReference type="NCBI Taxonomy" id="4108"/>
    <lineage>
        <taxon>Eukaryota</taxon>
        <taxon>Viridiplantae</taxon>
        <taxon>Streptophyta</taxon>
        <taxon>Embryophyta</taxon>
        <taxon>Tracheophyta</taxon>
        <taxon>Spermatophyta</taxon>
        <taxon>Magnoliopsida</taxon>
        <taxon>eudicotyledons</taxon>
        <taxon>Gunneridae</taxon>
        <taxon>Pentapetalae</taxon>
        <taxon>asterids</taxon>
        <taxon>lamiids</taxon>
        <taxon>Solanales</taxon>
        <taxon>Solanaceae</taxon>
        <taxon>Solanoideae</taxon>
        <taxon>Solaneae</taxon>
        <taxon>Solanum</taxon>
    </lineage>
</organism>
<name>A0A0V0H328_SOLCH</name>
<reference evidence="2" key="1">
    <citation type="submission" date="2015-12" db="EMBL/GenBank/DDBJ databases">
        <title>Gene expression during late stages of embryo sac development: a critical building block for successful pollen-pistil interactions.</title>
        <authorList>
            <person name="Liu Y."/>
            <person name="Joly V."/>
            <person name="Sabar M."/>
            <person name="Matton D.P."/>
        </authorList>
    </citation>
    <scope>NUCLEOTIDE SEQUENCE</scope>
</reference>
<proteinExistence type="predicted"/>
<evidence type="ECO:0000256" key="1">
    <source>
        <dbReference type="SAM" id="Phobius"/>
    </source>
</evidence>
<feature type="transmembrane region" description="Helical" evidence="1">
    <location>
        <begin position="47"/>
        <end position="65"/>
    </location>
</feature>
<dbReference type="AlphaFoldDB" id="A0A0V0H328"/>
<feature type="transmembrane region" description="Helical" evidence="1">
    <location>
        <begin position="21"/>
        <end position="41"/>
    </location>
</feature>
<protein>
    <submittedName>
        <fullName evidence="2">Putative ovule protein</fullName>
    </submittedName>
</protein>
<dbReference type="EMBL" id="GEDG01026651">
    <property type="protein sequence ID" value="JAP14377.1"/>
    <property type="molecule type" value="Transcribed_RNA"/>
</dbReference>
<keyword evidence="1" id="KW-0472">Membrane</keyword>
<sequence>MLAKNYQGKILSSFANWNMCRNFQFVAAMLLCVGVLSSLSPDLLCDFFVSLLYLCFGVFSHYLHFSPYSEKLLNYLLYYCTQVFK</sequence>
<keyword evidence="1" id="KW-0812">Transmembrane</keyword>
<evidence type="ECO:0000313" key="2">
    <source>
        <dbReference type="EMBL" id="JAP14377.1"/>
    </source>
</evidence>
<accession>A0A0V0H328</accession>